<evidence type="ECO:0000256" key="3">
    <source>
        <dbReference type="ARBA" id="ARBA00023235"/>
    </source>
</evidence>
<dbReference type="InterPro" id="IPR020094">
    <property type="entry name" value="TruA/RsuA/RluB/E/F_N"/>
</dbReference>
<evidence type="ECO:0000256" key="5">
    <source>
        <dbReference type="PIRSR" id="PIRSR001430-1"/>
    </source>
</evidence>
<evidence type="ECO:0000313" key="10">
    <source>
        <dbReference type="Proteomes" id="UP000886748"/>
    </source>
</evidence>
<comment type="caution">
    <text evidence="4">Lacks conserved residue(s) required for the propagation of feature annotation.</text>
</comment>
<dbReference type="Pfam" id="PF01416">
    <property type="entry name" value="PseudoU_synth_1"/>
    <property type="match status" value="2"/>
</dbReference>
<dbReference type="InterPro" id="IPR020097">
    <property type="entry name" value="PsdUridine_synth_TruA_a/b_dom"/>
</dbReference>
<organism evidence="9 10">
    <name type="scientific">Candidatus Limenecus avicola</name>
    <dbReference type="NCBI Taxonomy" id="2840847"/>
    <lineage>
        <taxon>Bacteria</taxon>
        <taxon>Bacillati</taxon>
        <taxon>Bacillota</taxon>
        <taxon>Clostridia</taxon>
        <taxon>Eubacteriales</taxon>
        <taxon>Clostridiaceae</taxon>
        <taxon>Clostridiaceae incertae sedis</taxon>
        <taxon>Candidatus Limenecus</taxon>
    </lineage>
</organism>
<comment type="subunit">
    <text evidence="4">Homodimer.</text>
</comment>
<accession>A0A9D1MYK2</accession>
<evidence type="ECO:0000259" key="8">
    <source>
        <dbReference type="Pfam" id="PF01416"/>
    </source>
</evidence>
<comment type="function">
    <text evidence="4">Formation of pseudouridine at positions 38, 39 and 40 in the anticodon stem and loop of transfer RNAs.</text>
</comment>
<dbReference type="AlphaFoldDB" id="A0A9D1MYK2"/>
<dbReference type="FunFam" id="3.30.70.580:FF:000001">
    <property type="entry name" value="tRNA pseudouridine synthase A"/>
    <property type="match status" value="1"/>
</dbReference>
<feature type="domain" description="Pseudouridine synthase I TruA alpha/beta" evidence="8">
    <location>
        <begin position="7"/>
        <end position="112"/>
    </location>
</feature>
<keyword evidence="2 4" id="KW-0819">tRNA processing</keyword>
<comment type="catalytic activity">
    <reaction evidence="4 7">
        <text>uridine(38/39/40) in tRNA = pseudouridine(38/39/40) in tRNA</text>
        <dbReference type="Rhea" id="RHEA:22376"/>
        <dbReference type="Rhea" id="RHEA-COMP:10085"/>
        <dbReference type="Rhea" id="RHEA-COMP:10087"/>
        <dbReference type="ChEBI" id="CHEBI:65314"/>
        <dbReference type="ChEBI" id="CHEBI:65315"/>
        <dbReference type="EC" id="5.4.99.12"/>
    </reaction>
</comment>
<evidence type="ECO:0000256" key="1">
    <source>
        <dbReference type="ARBA" id="ARBA00009375"/>
    </source>
</evidence>
<evidence type="ECO:0000256" key="4">
    <source>
        <dbReference type="HAMAP-Rule" id="MF_00171"/>
    </source>
</evidence>
<dbReference type="CDD" id="cd02570">
    <property type="entry name" value="PseudoU_synth_EcTruA"/>
    <property type="match status" value="1"/>
</dbReference>
<proteinExistence type="inferred from homology"/>
<comment type="similarity">
    <text evidence="1 4 7">Belongs to the tRNA pseudouridine synthase TruA family.</text>
</comment>
<dbReference type="NCBIfam" id="TIGR00071">
    <property type="entry name" value="hisT_truA"/>
    <property type="match status" value="1"/>
</dbReference>
<dbReference type="GO" id="GO:0160147">
    <property type="term" value="F:tRNA pseudouridine(38-40) synthase activity"/>
    <property type="evidence" value="ECO:0007669"/>
    <property type="project" value="UniProtKB-EC"/>
</dbReference>
<keyword evidence="3 4" id="KW-0413">Isomerase</keyword>
<dbReference type="InterPro" id="IPR020103">
    <property type="entry name" value="PsdUridine_synth_cat_dom_sf"/>
</dbReference>
<dbReference type="InterPro" id="IPR020095">
    <property type="entry name" value="PsdUridine_synth_TruA_C"/>
</dbReference>
<name>A0A9D1MYK2_9CLOT</name>
<dbReference type="PANTHER" id="PTHR11142:SF0">
    <property type="entry name" value="TRNA PSEUDOURIDINE SYNTHASE-LIKE 1"/>
    <property type="match status" value="1"/>
</dbReference>
<reference evidence="9" key="2">
    <citation type="journal article" date="2021" name="PeerJ">
        <title>Extensive microbial diversity within the chicken gut microbiome revealed by metagenomics and culture.</title>
        <authorList>
            <person name="Gilroy R."/>
            <person name="Ravi A."/>
            <person name="Getino M."/>
            <person name="Pursley I."/>
            <person name="Horton D.L."/>
            <person name="Alikhan N.F."/>
            <person name="Baker D."/>
            <person name="Gharbi K."/>
            <person name="Hall N."/>
            <person name="Watson M."/>
            <person name="Adriaenssens E.M."/>
            <person name="Foster-Nyarko E."/>
            <person name="Jarju S."/>
            <person name="Secka A."/>
            <person name="Antonio M."/>
            <person name="Oren A."/>
            <person name="Chaudhuri R.R."/>
            <person name="La Ragione R."/>
            <person name="Hildebrand F."/>
            <person name="Pallen M.J."/>
        </authorList>
    </citation>
    <scope>NUCLEOTIDE SEQUENCE</scope>
    <source>
        <strain evidence="9">CHK154-7741</strain>
    </source>
</reference>
<evidence type="ECO:0000313" key="9">
    <source>
        <dbReference type="EMBL" id="HIU91815.1"/>
    </source>
</evidence>
<reference evidence="9" key="1">
    <citation type="submission" date="2020-10" db="EMBL/GenBank/DDBJ databases">
        <authorList>
            <person name="Gilroy R."/>
        </authorList>
    </citation>
    <scope>NUCLEOTIDE SEQUENCE</scope>
    <source>
        <strain evidence="9">CHK154-7741</strain>
    </source>
</reference>
<protein>
    <recommendedName>
        <fullName evidence="4">tRNA pseudouridine synthase A</fullName>
        <ecNumber evidence="4">5.4.99.12</ecNumber>
    </recommendedName>
    <alternativeName>
        <fullName evidence="4">tRNA pseudouridine(38-40) synthase</fullName>
    </alternativeName>
    <alternativeName>
        <fullName evidence="4">tRNA pseudouridylate synthase I</fullName>
    </alternativeName>
    <alternativeName>
        <fullName evidence="4">tRNA-uridine isomerase I</fullName>
    </alternativeName>
</protein>
<feature type="domain" description="Pseudouridine synthase I TruA alpha/beta" evidence="8">
    <location>
        <begin position="156"/>
        <end position="255"/>
    </location>
</feature>
<sequence length="261" mass="29641">MPKYSIIVEYIGTNYSGSQVQPDKVTIQSELNKALSTLKVADAFNEEGSQKQIIKTIFSGRTDAGVHSKGQVVHFESSKPIVASRFLNSINGILPNDISVKSIQEVDEKFHAQLSAKYRVYQYKIVNRQHRSAWDKHSLLVREPLNIERMNKSLSYLIGEHDFTSFKSMRTANPAKDCIVYKAECKKEGDIITFEIAGNRFLYNMVRTIVGTLLMIEHNKFEPEFMKQVLEAKDRTKAGPTISPDGLTLIEVGYEQYNLVK</sequence>
<dbReference type="SUPFAM" id="SSF55120">
    <property type="entry name" value="Pseudouridine synthase"/>
    <property type="match status" value="1"/>
</dbReference>
<evidence type="ECO:0000256" key="6">
    <source>
        <dbReference type="PIRSR" id="PIRSR001430-2"/>
    </source>
</evidence>
<feature type="binding site" evidence="4 6">
    <location>
        <position position="121"/>
    </location>
    <ligand>
        <name>substrate</name>
    </ligand>
</feature>
<evidence type="ECO:0000256" key="2">
    <source>
        <dbReference type="ARBA" id="ARBA00022694"/>
    </source>
</evidence>
<dbReference type="GO" id="GO:0031119">
    <property type="term" value="P:tRNA pseudouridine synthesis"/>
    <property type="evidence" value="ECO:0007669"/>
    <property type="project" value="UniProtKB-UniRule"/>
</dbReference>
<dbReference type="PIRSF" id="PIRSF001430">
    <property type="entry name" value="tRNA_psdUrid_synth"/>
    <property type="match status" value="1"/>
</dbReference>
<gene>
    <name evidence="4 9" type="primary">truA</name>
    <name evidence="9" type="ORF">IAD26_01630</name>
</gene>
<comment type="caution">
    <text evidence="9">The sequence shown here is derived from an EMBL/GenBank/DDBJ whole genome shotgun (WGS) entry which is preliminary data.</text>
</comment>
<feature type="active site" description="Nucleophile" evidence="4 5">
    <location>
        <position position="63"/>
    </location>
</feature>
<dbReference type="HAMAP" id="MF_00171">
    <property type="entry name" value="TruA"/>
    <property type="match status" value="1"/>
</dbReference>
<dbReference type="PANTHER" id="PTHR11142">
    <property type="entry name" value="PSEUDOURIDYLATE SYNTHASE"/>
    <property type="match status" value="1"/>
</dbReference>
<dbReference type="EC" id="5.4.99.12" evidence="4"/>
<evidence type="ECO:0000256" key="7">
    <source>
        <dbReference type="RuleBase" id="RU003792"/>
    </source>
</evidence>
<dbReference type="InterPro" id="IPR001406">
    <property type="entry name" value="PsdUridine_synth_TruA"/>
</dbReference>
<dbReference type="Proteomes" id="UP000886748">
    <property type="component" value="Unassembled WGS sequence"/>
</dbReference>
<dbReference type="GO" id="GO:0003723">
    <property type="term" value="F:RNA binding"/>
    <property type="evidence" value="ECO:0007669"/>
    <property type="project" value="InterPro"/>
</dbReference>
<dbReference type="EMBL" id="DVOD01000013">
    <property type="protein sequence ID" value="HIU91815.1"/>
    <property type="molecule type" value="Genomic_DNA"/>
</dbReference>
<dbReference type="Gene3D" id="3.30.70.660">
    <property type="entry name" value="Pseudouridine synthase I, catalytic domain, C-terminal subdomain"/>
    <property type="match status" value="1"/>
</dbReference>
<dbReference type="Gene3D" id="3.30.70.580">
    <property type="entry name" value="Pseudouridine synthase I, catalytic domain, N-terminal subdomain"/>
    <property type="match status" value="1"/>
</dbReference>